<evidence type="ECO:0000256" key="1">
    <source>
        <dbReference type="SAM" id="MobiDB-lite"/>
    </source>
</evidence>
<protein>
    <submittedName>
        <fullName evidence="2">Uncharacterized protein</fullName>
    </submittedName>
</protein>
<feature type="region of interest" description="Disordered" evidence="1">
    <location>
        <begin position="1"/>
        <end position="37"/>
    </location>
</feature>
<gene>
    <name evidence="2" type="ordered locus">SCATT_13840</name>
</gene>
<proteinExistence type="predicted"/>
<dbReference type="EMBL" id="CP003219">
    <property type="protein sequence ID" value="AEW93755.1"/>
    <property type="molecule type" value="Genomic_DNA"/>
</dbReference>
<name>G8WW98_STREN</name>
<dbReference type="HOGENOM" id="CLU_3349008_0_0_11"/>
<sequence>MRQPVGKRGPEAVQGSPSSFDAMPLRHRVRTVNVQRQ</sequence>
<evidence type="ECO:0000313" key="2">
    <source>
        <dbReference type="EMBL" id="AEW93755.1"/>
    </source>
</evidence>
<reference evidence="3" key="1">
    <citation type="submission" date="2011-12" db="EMBL/GenBank/DDBJ databases">
        <title>Complete genome sequence of Streptomyces cattleya strain DSM 46488.</title>
        <authorList>
            <person name="Ou H.-Y."/>
            <person name="Li P."/>
            <person name="Zhao C."/>
            <person name="O'Hagan D."/>
            <person name="Deng Z."/>
        </authorList>
    </citation>
    <scope>NUCLEOTIDE SEQUENCE [LARGE SCALE GENOMIC DNA]</scope>
    <source>
        <strain evidence="3">ATCC 35852 / DSM 46488 / JCM 4925 / NBRC 14057 / NRRL 8057</strain>
    </source>
</reference>
<dbReference type="Proteomes" id="UP000007842">
    <property type="component" value="Chromosome"/>
</dbReference>
<organism evidence="2 3">
    <name type="scientific">Streptantibioticus cattleyicolor (strain ATCC 35852 / DSM 46488 / JCM 4925 / NBRC 14057 / NRRL 8057)</name>
    <name type="common">Streptomyces cattleya</name>
    <dbReference type="NCBI Taxonomy" id="1003195"/>
    <lineage>
        <taxon>Bacteria</taxon>
        <taxon>Bacillati</taxon>
        <taxon>Actinomycetota</taxon>
        <taxon>Actinomycetes</taxon>
        <taxon>Kitasatosporales</taxon>
        <taxon>Streptomycetaceae</taxon>
        <taxon>Streptantibioticus</taxon>
    </lineage>
</organism>
<dbReference type="KEGG" id="scy:SCATT_13840"/>
<accession>G8WW98</accession>
<dbReference type="AlphaFoldDB" id="G8WW98"/>
<keyword evidence="3" id="KW-1185">Reference proteome</keyword>
<evidence type="ECO:0000313" key="3">
    <source>
        <dbReference type="Proteomes" id="UP000007842"/>
    </source>
</evidence>